<feature type="non-terminal residue" evidence="1">
    <location>
        <position position="1"/>
    </location>
</feature>
<comment type="caution">
    <text evidence="1">The sequence shown here is derived from an EMBL/GenBank/DDBJ whole genome shotgun (WGS) entry which is preliminary data.</text>
</comment>
<evidence type="ECO:0000313" key="1">
    <source>
        <dbReference type="EMBL" id="MEB2661637.1"/>
    </source>
</evidence>
<accession>A0ABU5WYR4</accession>
<sequence>IDRYNWCRPHSALGHQPPITRIPDVNNLLRIDS</sequence>
<name>A0ABU5WYR4_BORPP</name>
<gene>
    <name evidence="1" type="ORF">U5T69_00005</name>
</gene>
<protein>
    <submittedName>
        <fullName evidence="1">IS481 family transposase</fullName>
    </submittedName>
</protein>
<organism evidence="1 2">
    <name type="scientific">Bordetella parapertussis</name>
    <dbReference type="NCBI Taxonomy" id="519"/>
    <lineage>
        <taxon>Bacteria</taxon>
        <taxon>Pseudomonadati</taxon>
        <taxon>Pseudomonadota</taxon>
        <taxon>Betaproteobacteria</taxon>
        <taxon>Burkholderiales</taxon>
        <taxon>Alcaligenaceae</taxon>
        <taxon>Bordetella</taxon>
    </lineage>
</organism>
<keyword evidence="2" id="KW-1185">Reference proteome</keyword>
<reference evidence="1 2" key="1">
    <citation type="submission" date="2023-12" db="EMBL/GenBank/DDBJ databases">
        <title>Draft Genome Sequences of Bordetella parapertussis clinical Isolates from Colombia, 2023.</title>
        <authorList>
            <person name="Montilla E.A."/>
            <person name="Rojas F."/>
            <person name="Vargas M.N."/>
            <person name="Bonilla V."/>
            <person name="Duarte C."/>
        </authorList>
    </citation>
    <scope>NUCLEOTIDE SEQUENCE [LARGE SCALE GENOMIC DNA]</scope>
    <source>
        <strain evidence="1 2">320001806</strain>
    </source>
</reference>
<dbReference type="Proteomes" id="UP001324595">
    <property type="component" value="Unassembled WGS sequence"/>
</dbReference>
<dbReference type="EMBL" id="JAXUBE010000001">
    <property type="protein sequence ID" value="MEB2661637.1"/>
    <property type="molecule type" value="Genomic_DNA"/>
</dbReference>
<proteinExistence type="predicted"/>
<evidence type="ECO:0000313" key="2">
    <source>
        <dbReference type="Proteomes" id="UP001324595"/>
    </source>
</evidence>